<proteinExistence type="predicted"/>
<evidence type="ECO:0000313" key="2">
    <source>
        <dbReference type="Proteomes" id="UP000054485"/>
    </source>
</evidence>
<accession>A0A0D0ABA0</accession>
<reference evidence="1 2" key="1">
    <citation type="submission" date="2014-04" db="EMBL/GenBank/DDBJ databases">
        <authorList>
            <consortium name="DOE Joint Genome Institute"/>
            <person name="Kuo A."/>
            <person name="Ruytinx J."/>
            <person name="Rineau F."/>
            <person name="Colpaert J."/>
            <person name="Kohler A."/>
            <person name="Nagy L.G."/>
            <person name="Floudas D."/>
            <person name="Copeland A."/>
            <person name="Barry K.W."/>
            <person name="Cichocki N."/>
            <person name="Veneault-Fourrey C."/>
            <person name="LaButti K."/>
            <person name="Lindquist E.A."/>
            <person name="Lipzen A."/>
            <person name="Lundell T."/>
            <person name="Morin E."/>
            <person name="Murat C."/>
            <person name="Sun H."/>
            <person name="Tunlid A."/>
            <person name="Henrissat B."/>
            <person name="Grigoriev I.V."/>
            <person name="Hibbett D.S."/>
            <person name="Martin F."/>
            <person name="Nordberg H.P."/>
            <person name="Cantor M.N."/>
            <person name="Hua S.X."/>
        </authorList>
    </citation>
    <scope>NUCLEOTIDE SEQUENCE [LARGE SCALE GENOMIC DNA]</scope>
    <source>
        <strain evidence="1 2">UH-Slu-Lm8-n1</strain>
    </source>
</reference>
<sequence>MHSFTNVHRPTPLCTVQGAAAPLAVRPPPAVRSARNSKSCRDCAWCCEGDGEGEIITRVWSINIPCLEASAVRCRDPRRALQ</sequence>
<dbReference type="HOGENOM" id="CLU_2559830_0_0_1"/>
<dbReference type="EMBL" id="KN835362">
    <property type="protein sequence ID" value="KIK39026.1"/>
    <property type="molecule type" value="Genomic_DNA"/>
</dbReference>
<keyword evidence="2" id="KW-1185">Reference proteome</keyword>
<reference evidence="2" key="2">
    <citation type="submission" date="2015-01" db="EMBL/GenBank/DDBJ databases">
        <title>Evolutionary Origins and Diversification of the Mycorrhizal Mutualists.</title>
        <authorList>
            <consortium name="DOE Joint Genome Institute"/>
            <consortium name="Mycorrhizal Genomics Consortium"/>
            <person name="Kohler A."/>
            <person name="Kuo A."/>
            <person name="Nagy L.G."/>
            <person name="Floudas D."/>
            <person name="Copeland A."/>
            <person name="Barry K.W."/>
            <person name="Cichocki N."/>
            <person name="Veneault-Fourrey C."/>
            <person name="LaButti K."/>
            <person name="Lindquist E.A."/>
            <person name="Lipzen A."/>
            <person name="Lundell T."/>
            <person name="Morin E."/>
            <person name="Murat C."/>
            <person name="Riley R."/>
            <person name="Ohm R."/>
            <person name="Sun H."/>
            <person name="Tunlid A."/>
            <person name="Henrissat B."/>
            <person name="Grigoriev I.V."/>
            <person name="Hibbett D.S."/>
            <person name="Martin F."/>
        </authorList>
    </citation>
    <scope>NUCLEOTIDE SEQUENCE [LARGE SCALE GENOMIC DNA]</scope>
    <source>
        <strain evidence="2">UH-Slu-Lm8-n1</strain>
    </source>
</reference>
<dbReference type="Proteomes" id="UP000054485">
    <property type="component" value="Unassembled WGS sequence"/>
</dbReference>
<protein>
    <submittedName>
        <fullName evidence="1">Uncharacterized protein</fullName>
    </submittedName>
</protein>
<evidence type="ECO:0000313" key="1">
    <source>
        <dbReference type="EMBL" id="KIK39026.1"/>
    </source>
</evidence>
<name>A0A0D0ABA0_9AGAM</name>
<gene>
    <name evidence="1" type="ORF">CY34DRAFT_360556</name>
</gene>
<organism evidence="1 2">
    <name type="scientific">Suillus luteus UH-Slu-Lm8-n1</name>
    <dbReference type="NCBI Taxonomy" id="930992"/>
    <lineage>
        <taxon>Eukaryota</taxon>
        <taxon>Fungi</taxon>
        <taxon>Dikarya</taxon>
        <taxon>Basidiomycota</taxon>
        <taxon>Agaricomycotina</taxon>
        <taxon>Agaricomycetes</taxon>
        <taxon>Agaricomycetidae</taxon>
        <taxon>Boletales</taxon>
        <taxon>Suillineae</taxon>
        <taxon>Suillaceae</taxon>
        <taxon>Suillus</taxon>
    </lineage>
</organism>
<dbReference type="AlphaFoldDB" id="A0A0D0ABA0"/>
<dbReference type="InParanoid" id="A0A0D0ABA0"/>